<accession>A0A6G1EWU0</accession>
<evidence type="ECO:0000256" key="1">
    <source>
        <dbReference type="ARBA" id="ARBA00022723"/>
    </source>
</evidence>
<protein>
    <recommendedName>
        <fullName evidence="2">Terpene synthase metal-binding domain-containing protein</fullName>
    </recommendedName>
</protein>
<dbReference type="AlphaFoldDB" id="A0A6G1EWU0"/>
<keyword evidence="4" id="KW-1185">Reference proteome</keyword>
<dbReference type="GO" id="GO:0000287">
    <property type="term" value="F:magnesium ion binding"/>
    <property type="evidence" value="ECO:0007669"/>
    <property type="project" value="InterPro"/>
</dbReference>
<dbReference type="InterPro" id="IPR008949">
    <property type="entry name" value="Isoprenoid_synthase_dom_sf"/>
</dbReference>
<dbReference type="Pfam" id="PF03936">
    <property type="entry name" value="Terpene_synth_C"/>
    <property type="match status" value="1"/>
</dbReference>
<dbReference type="GO" id="GO:0016114">
    <property type="term" value="P:terpenoid biosynthetic process"/>
    <property type="evidence" value="ECO:0007669"/>
    <property type="project" value="InterPro"/>
</dbReference>
<dbReference type="PANTHER" id="PTHR31225:SF210">
    <property type="entry name" value="OS01G0337100 PROTEIN"/>
    <property type="match status" value="1"/>
</dbReference>
<dbReference type="SUPFAM" id="SSF48576">
    <property type="entry name" value="Terpenoid synthases"/>
    <property type="match status" value="2"/>
</dbReference>
<dbReference type="Proteomes" id="UP000479710">
    <property type="component" value="Unassembled WGS sequence"/>
</dbReference>
<dbReference type="PANTHER" id="PTHR31225">
    <property type="entry name" value="OS04G0344100 PROTEIN-RELATED"/>
    <property type="match status" value="1"/>
</dbReference>
<comment type="caution">
    <text evidence="3">The sequence shown here is derived from an EMBL/GenBank/DDBJ whole genome shotgun (WGS) entry which is preliminary data.</text>
</comment>
<dbReference type="GO" id="GO:0010333">
    <property type="term" value="F:terpene synthase activity"/>
    <property type="evidence" value="ECO:0007669"/>
    <property type="project" value="InterPro"/>
</dbReference>
<evidence type="ECO:0000313" key="3">
    <source>
        <dbReference type="EMBL" id="KAF0929104.1"/>
    </source>
</evidence>
<evidence type="ECO:0000313" key="4">
    <source>
        <dbReference type="Proteomes" id="UP000479710"/>
    </source>
</evidence>
<reference evidence="3 4" key="1">
    <citation type="submission" date="2019-11" db="EMBL/GenBank/DDBJ databases">
        <title>Whole genome sequence of Oryza granulata.</title>
        <authorList>
            <person name="Li W."/>
        </authorList>
    </citation>
    <scope>NUCLEOTIDE SEQUENCE [LARGE SCALE GENOMIC DNA]</scope>
    <source>
        <strain evidence="4">cv. Menghai</strain>
        <tissue evidence="3">Leaf</tissue>
    </source>
</reference>
<dbReference type="EMBL" id="SPHZ02000002">
    <property type="protein sequence ID" value="KAF0929104.1"/>
    <property type="molecule type" value="Genomic_DNA"/>
</dbReference>
<feature type="domain" description="Terpene synthase metal-binding" evidence="2">
    <location>
        <begin position="53"/>
        <end position="94"/>
    </location>
</feature>
<evidence type="ECO:0000259" key="2">
    <source>
        <dbReference type="Pfam" id="PF03936"/>
    </source>
</evidence>
<name>A0A6G1EWU0_9ORYZ</name>
<dbReference type="InterPro" id="IPR050148">
    <property type="entry name" value="Terpene_synthase-like"/>
</dbReference>
<sequence length="151" mass="17145">MVVAGRGGNNHRVAARWDESAIGLLPEYIKGFYAHLLKTFDSFAEELGPEKRYRREQTGNHYASTIQCYMKEHGTTIQETCQKLKELIEDAWKDMVEHCINPSGEQPLIVPQIVVNFARTVTNMYSHGDAFTSSHTIKEMIASLYVVPIQV</sequence>
<dbReference type="OrthoDB" id="690917at2759"/>
<keyword evidence="1" id="KW-0479">Metal-binding</keyword>
<dbReference type="InterPro" id="IPR005630">
    <property type="entry name" value="Terpene_synthase_metal-bd"/>
</dbReference>
<dbReference type="Gene3D" id="1.10.600.10">
    <property type="entry name" value="Farnesyl Diphosphate Synthase"/>
    <property type="match status" value="1"/>
</dbReference>
<proteinExistence type="predicted"/>
<organism evidence="3 4">
    <name type="scientific">Oryza meyeriana var. granulata</name>
    <dbReference type="NCBI Taxonomy" id="110450"/>
    <lineage>
        <taxon>Eukaryota</taxon>
        <taxon>Viridiplantae</taxon>
        <taxon>Streptophyta</taxon>
        <taxon>Embryophyta</taxon>
        <taxon>Tracheophyta</taxon>
        <taxon>Spermatophyta</taxon>
        <taxon>Magnoliopsida</taxon>
        <taxon>Liliopsida</taxon>
        <taxon>Poales</taxon>
        <taxon>Poaceae</taxon>
        <taxon>BOP clade</taxon>
        <taxon>Oryzoideae</taxon>
        <taxon>Oryzeae</taxon>
        <taxon>Oryzinae</taxon>
        <taxon>Oryza</taxon>
        <taxon>Oryza meyeriana</taxon>
    </lineage>
</organism>
<gene>
    <name evidence="3" type="ORF">E2562_015211</name>
</gene>